<reference evidence="10" key="1">
    <citation type="submission" date="2021-04" db="EMBL/GenBank/DDBJ databases">
        <title>Draft genome sequence of Xylanibacillus composti strain K13.</title>
        <authorList>
            <person name="Uke A."/>
            <person name="Chhe C."/>
            <person name="Baramee S."/>
            <person name="Kosugi A."/>
        </authorList>
    </citation>
    <scope>NUCLEOTIDE SEQUENCE</scope>
    <source>
        <strain evidence="10">K13</strain>
    </source>
</reference>
<keyword evidence="9" id="KW-0963">Cytoplasm</keyword>
<keyword evidence="7 9" id="KW-0378">Hydrolase</keyword>
<dbReference type="GO" id="GO:0005737">
    <property type="term" value="C:cytoplasm"/>
    <property type="evidence" value="ECO:0007669"/>
    <property type="project" value="UniProtKB-SubCell"/>
</dbReference>
<comment type="caution">
    <text evidence="10">The sequence shown here is derived from an EMBL/GenBank/DDBJ whole genome shotgun (WGS) entry which is preliminary data.</text>
</comment>
<protein>
    <recommendedName>
        <fullName evidence="9">Endoribonuclease YbeY</fullName>
        <ecNumber evidence="9">3.1.-.-</ecNumber>
    </recommendedName>
</protein>
<accession>A0A8J4M104</accession>
<keyword evidence="11" id="KW-1185">Reference proteome</keyword>
<evidence type="ECO:0000313" key="10">
    <source>
        <dbReference type="EMBL" id="GIQ68014.1"/>
    </source>
</evidence>
<dbReference type="PROSITE" id="PS01306">
    <property type="entry name" value="UPF0054"/>
    <property type="match status" value="1"/>
</dbReference>
<evidence type="ECO:0000256" key="3">
    <source>
        <dbReference type="ARBA" id="ARBA00022552"/>
    </source>
</evidence>
<comment type="subcellular location">
    <subcellularLocation>
        <location evidence="9">Cytoplasm</location>
    </subcellularLocation>
</comment>
<evidence type="ECO:0000313" key="11">
    <source>
        <dbReference type="Proteomes" id="UP000677918"/>
    </source>
</evidence>
<dbReference type="EMBL" id="BOVK01000011">
    <property type="protein sequence ID" value="GIQ68014.1"/>
    <property type="molecule type" value="Genomic_DNA"/>
</dbReference>
<dbReference type="InterPro" id="IPR023091">
    <property type="entry name" value="MetalPrtase_cat_dom_sf_prd"/>
</dbReference>
<dbReference type="SUPFAM" id="SSF55486">
    <property type="entry name" value="Metalloproteases ('zincins'), catalytic domain"/>
    <property type="match status" value="1"/>
</dbReference>
<feature type="binding site" evidence="9">
    <location>
        <position position="140"/>
    </location>
    <ligand>
        <name>Zn(2+)</name>
        <dbReference type="ChEBI" id="CHEBI:29105"/>
        <note>catalytic</note>
    </ligand>
</feature>
<feature type="binding site" evidence="9">
    <location>
        <position position="136"/>
    </location>
    <ligand>
        <name>Zn(2+)</name>
        <dbReference type="ChEBI" id="CHEBI:29105"/>
        <note>catalytic</note>
    </ligand>
</feature>
<keyword evidence="3 9" id="KW-0698">rRNA processing</keyword>
<dbReference type="Gene3D" id="3.40.390.30">
    <property type="entry name" value="Metalloproteases ('zincins'), catalytic domain"/>
    <property type="match status" value="1"/>
</dbReference>
<evidence type="ECO:0000256" key="7">
    <source>
        <dbReference type="ARBA" id="ARBA00022801"/>
    </source>
</evidence>
<dbReference type="RefSeq" id="WP_213410632.1">
    <property type="nucleotide sequence ID" value="NZ_BOVK01000011.1"/>
</dbReference>
<evidence type="ECO:0000256" key="9">
    <source>
        <dbReference type="HAMAP-Rule" id="MF_00009"/>
    </source>
</evidence>
<name>A0A8J4M104_9BACL</name>
<keyword evidence="8 9" id="KW-0862">Zinc</keyword>
<dbReference type="InterPro" id="IPR020549">
    <property type="entry name" value="YbeY_CS"/>
</dbReference>
<dbReference type="NCBIfam" id="TIGR00043">
    <property type="entry name" value="rRNA maturation RNase YbeY"/>
    <property type="match status" value="1"/>
</dbReference>
<feature type="binding site" evidence="9">
    <location>
        <position position="146"/>
    </location>
    <ligand>
        <name>Zn(2+)</name>
        <dbReference type="ChEBI" id="CHEBI:29105"/>
        <note>catalytic</note>
    </ligand>
</feature>
<dbReference type="AlphaFoldDB" id="A0A8J4M104"/>
<dbReference type="Pfam" id="PF02130">
    <property type="entry name" value="YbeY"/>
    <property type="match status" value="1"/>
</dbReference>
<dbReference type="Proteomes" id="UP000677918">
    <property type="component" value="Unassembled WGS sequence"/>
</dbReference>
<comment type="similarity">
    <text evidence="1 9">Belongs to the endoribonuclease YbeY family.</text>
</comment>
<evidence type="ECO:0000256" key="4">
    <source>
        <dbReference type="ARBA" id="ARBA00022722"/>
    </source>
</evidence>
<proteinExistence type="inferred from homology"/>
<keyword evidence="2 9" id="KW-0690">Ribosome biogenesis</keyword>
<dbReference type="PANTHER" id="PTHR46986:SF1">
    <property type="entry name" value="ENDORIBONUCLEASE YBEY, CHLOROPLASTIC"/>
    <property type="match status" value="1"/>
</dbReference>
<dbReference type="HAMAP" id="MF_00009">
    <property type="entry name" value="Endoribonucl_YbeY"/>
    <property type="match status" value="1"/>
</dbReference>
<evidence type="ECO:0000256" key="2">
    <source>
        <dbReference type="ARBA" id="ARBA00022517"/>
    </source>
</evidence>
<keyword evidence="5 9" id="KW-0479">Metal-binding</keyword>
<dbReference type="GO" id="GO:0004521">
    <property type="term" value="F:RNA endonuclease activity"/>
    <property type="evidence" value="ECO:0007669"/>
    <property type="project" value="UniProtKB-UniRule"/>
</dbReference>
<dbReference type="PANTHER" id="PTHR46986">
    <property type="entry name" value="ENDORIBONUCLEASE YBEY, CHLOROPLASTIC"/>
    <property type="match status" value="1"/>
</dbReference>
<evidence type="ECO:0000256" key="8">
    <source>
        <dbReference type="ARBA" id="ARBA00022833"/>
    </source>
</evidence>
<comment type="cofactor">
    <cofactor evidence="9">
        <name>Zn(2+)</name>
        <dbReference type="ChEBI" id="CHEBI:29105"/>
    </cofactor>
    <text evidence="9">Binds 1 zinc ion.</text>
</comment>
<evidence type="ECO:0000256" key="6">
    <source>
        <dbReference type="ARBA" id="ARBA00022759"/>
    </source>
</evidence>
<dbReference type="GO" id="GO:0008270">
    <property type="term" value="F:zinc ion binding"/>
    <property type="evidence" value="ECO:0007669"/>
    <property type="project" value="UniProtKB-UniRule"/>
</dbReference>
<gene>
    <name evidence="9 10" type="primary">ybeY</name>
    <name evidence="10" type="ORF">XYCOK13_08380</name>
</gene>
<organism evidence="10 11">
    <name type="scientific">Xylanibacillus composti</name>
    <dbReference type="NCBI Taxonomy" id="1572762"/>
    <lineage>
        <taxon>Bacteria</taxon>
        <taxon>Bacillati</taxon>
        <taxon>Bacillota</taxon>
        <taxon>Bacilli</taxon>
        <taxon>Bacillales</taxon>
        <taxon>Paenibacillaceae</taxon>
        <taxon>Xylanibacillus</taxon>
    </lineage>
</organism>
<comment type="function">
    <text evidence="9">Single strand-specific metallo-endoribonuclease involved in late-stage 70S ribosome quality control and in maturation of the 3' terminus of the 16S rRNA.</text>
</comment>
<dbReference type="GO" id="GO:0004222">
    <property type="term" value="F:metalloendopeptidase activity"/>
    <property type="evidence" value="ECO:0007669"/>
    <property type="project" value="InterPro"/>
</dbReference>
<dbReference type="EC" id="3.1.-.-" evidence="9"/>
<dbReference type="InterPro" id="IPR002036">
    <property type="entry name" value="YbeY"/>
</dbReference>
<sequence>MTVKLEWTNEQEQVALPGGLGKLLDKLLAAAARQEGLESGIVSLTFIDNDAIQQLNRDYRGIDRPTDVLSFALTEMTEEDISINYDELELEEEETALDESDGELLGDILISVPKALEQSEEYGHSLERELGFLFVHGLLHLLGYDHGSEQEEKEMFAKQEHLLQQAGLSR</sequence>
<keyword evidence="6 9" id="KW-0255">Endonuclease</keyword>
<keyword evidence="4 9" id="KW-0540">Nuclease</keyword>
<dbReference type="GO" id="GO:0006364">
    <property type="term" value="P:rRNA processing"/>
    <property type="evidence" value="ECO:0007669"/>
    <property type="project" value="UniProtKB-UniRule"/>
</dbReference>
<evidence type="ECO:0000256" key="1">
    <source>
        <dbReference type="ARBA" id="ARBA00010875"/>
    </source>
</evidence>
<evidence type="ECO:0000256" key="5">
    <source>
        <dbReference type="ARBA" id="ARBA00022723"/>
    </source>
</evidence>